<protein>
    <submittedName>
        <fullName evidence="5">ABC transporter substrate-binding protein</fullName>
    </submittedName>
</protein>
<dbReference type="OrthoDB" id="9815602at2"/>
<evidence type="ECO:0000256" key="2">
    <source>
        <dbReference type="ARBA" id="ARBA00010742"/>
    </source>
</evidence>
<comment type="caution">
    <text evidence="5">The sequence shown here is derived from an EMBL/GenBank/DDBJ whole genome shotgun (WGS) entry which is preliminary data.</text>
</comment>
<dbReference type="EMBL" id="RCTF01000013">
    <property type="protein sequence ID" value="RLP76298.1"/>
    <property type="molecule type" value="Genomic_DNA"/>
</dbReference>
<evidence type="ECO:0000256" key="1">
    <source>
        <dbReference type="ARBA" id="ARBA00004418"/>
    </source>
</evidence>
<name>A0A3L7A8X4_9HYPH</name>
<dbReference type="InterPro" id="IPR015168">
    <property type="entry name" value="SsuA/THI5"/>
</dbReference>
<evidence type="ECO:0000259" key="4">
    <source>
        <dbReference type="Pfam" id="PF09084"/>
    </source>
</evidence>
<proteinExistence type="inferred from homology"/>
<gene>
    <name evidence="5" type="ORF">D9R14_15405</name>
</gene>
<dbReference type="AlphaFoldDB" id="A0A3L7A8X4"/>
<evidence type="ECO:0000313" key="6">
    <source>
        <dbReference type="Proteomes" id="UP000269692"/>
    </source>
</evidence>
<keyword evidence="6" id="KW-1185">Reference proteome</keyword>
<dbReference type="Gene3D" id="3.40.190.10">
    <property type="entry name" value="Periplasmic binding protein-like II"/>
    <property type="match status" value="2"/>
</dbReference>
<accession>A0A3L7A8X4</accession>
<feature type="domain" description="SsuA/THI5-like" evidence="4">
    <location>
        <begin position="39"/>
        <end position="247"/>
    </location>
</feature>
<dbReference type="PANTHER" id="PTHR30024">
    <property type="entry name" value="ALIPHATIC SULFONATES-BINDING PROTEIN-RELATED"/>
    <property type="match status" value="1"/>
</dbReference>
<comment type="similarity">
    <text evidence="2">Belongs to the bacterial solute-binding protein SsuA/TauA family.</text>
</comment>
<organism evidence="5 6">
    <name type="scientific">Xanthobacter tagetidis</name>
    <dbReference type="NCBI Taxonomy" id="60216"/>
    <lineage>
        <taxon>Bacteria</taxon>
        <taxon>Pseudomonadati</taxon>
        <taxon>Pseudomonadota</taxon>
        <taxon>Alphaproteobacteria</taxon>
        <taxon>Hyphomicrobiales</taxon>
        <taxon>Xanthobacteraceae</taxon>
        <taxon>Xanthobacter</taxon>
    </lineage>
</organism>
<dbReference type="Proteomes" id="UP000269692">
    <property type="component" value="Unassembled WGS sequence"/>
</dbReference>
<comment type="subcellular location">
    <subcellularLocation>
        <location evidence="1">Periplasm</location>
    </subcellularLocation>
</comment>
<reference evidence="5 6" key="1">
    <citation type="submission" date="2018-10" db="EMBL/GenBank/DDBJ databases">
        <title>Xanthobacter tagetidis genome sequencing and assembly.</title>
        <authorList>
            <person name="Maclea K.S."/>
            <person name="Goen A.E."/>
            <person name="Fatima S.A."/>
        </authorList>
    </citation>
    <scope>NUCLEOTIDE SEQUENCE [LARGE SCALE GENOMIC DNA]</scope>
    <source>
        <strain evidence="5 6">ATCC 700314</strain>
    </source>
</reference>
<keyword evidence="3" id="KW-0732">Signal</keyword>
<dbReference type="SUPFAM" id="SSF53850">
    <property type="entry name" value="Periplasmic binding protein-like II"/>
    <property type="match status" value="1"/>
</dbReference>
<dbReference type="Pfam" id="PF09084">
    <property type="entry name" value="NMT1"/>
    <property type="match status" value="1"/>
</dbReference>
<evidence type="ECO:0000256" key="3">
    <source>
        <dbReference type="ARBA" id="ARBA00022729"/>
    </source>
</evidence>
<evidence type="ECO:0000313" key="5">
    <source>
        <dbReference type="EMBL" id="RLP76298.1"/>
    </source>
</evidence>
<dbReference type="PANTHER" id="PTHR30024:SF47">
    <property type="entry name" value="TAURINE-BINDING PERIPLASMIC PROTEIN"/>
    <property type="match status" value="1"/>
</dbReference>
<dbReference type="GO" id="GO:0042597">
    <property type="term" value="C:periplasmic space"/>
    <property type="evidence" value="ECO:0007669"/>
    <property type="project" value="UniProtKB-SubCell"/>
</dbReference>
<sequence>MAAAGVGALAAPSILSPAAAQGLTTIKVGRAGGVVSDAVFFIANEHGYFKDQGIAIEFVTFDGGPKIIAPLGAGQLDIGVGASSAGLFNAVKRGINIKITADKGSSPPGYAYMPLLVRKDLVDSGQVKSFADLKGLKIAEAAPGGSPGATLNAALRKGGLTYKDVSHVYMGYPQHVPALANKAIDGCILPEPGATIAVERGDAVRYWNDELYPNQQIAVLLYGDDFITKKADLGRRFMLAYVKAAHFYNDALKDSRFAGPNGPEVVRILGEDMKVDDKGIFSRIVPTGINPNGGVNVDSLKKDAAFYREQGFLDFDPNVESVIDGSFVEYALKQLGPYKGQRT</sequence>